<dbReference type="RefSeq" id="WP_311544819.1">
    <property type="nucleotide sequence ID" value="NZ_JAVREK010000007.1"/>
</dbReference>
<name>A0ABU2KSS5_9ACTN</name>
<organism evidence="1 2">
    <name type="scientific">Streptomonospora wellingtoniae</name>
    <dbReference type="NCBI Taxonomy" id="3075544"/>
    <lineage>
        <taxon>Bacteria</taxon>
        <taxon>Bacillati</taxon>
        <taxon>Actinomycetota</taxon>
        <taxon>Actinomycetes</taxon>
        <taxon>Streptosporangiales</taxon>
        <taxon>Nocardiopsidaceae</taxon>
        <taxon>Streptomonospora</taxon>
    </lineage>
</organism>
<dbReference type="EMBL" id="JAVREK010000007">
    <property type="protein sequence ID" value="MDT0302346.1"/>
    <property type="molecule type" value="Genomic_DNA"/>
</dbReference>
<dbReference type="Proteomes" id="UP001183226">
    <property type="component" value="Unassembled WGS sequence"/>
</dbReference>
<proteinExistence type="predicted"/>
<reference evidence="2" key="1">
    <citation type="submission" date="2023-07" db="EMBL/GenBank/DDBJ databases">
        <title>30 novel species of actinomycetes from the DSMZ collection.</title>
        <authorList>
            <person name="Nouioui I."/>
        </authorList>
    </citation>
    <scope>NUCLEOTIDE SEQUENCE [LARGE SCALE GENOMIC DNA]</scope>
    <source>
        <strain evidence="2">DSM 45055</strain>
    </source>
</reference>
<dbReference type="InterPro" id="IPR024486">
    <property type="entry name" value="DUF2617"/>
</dbReference>
<dbReference type="Pfam" id="PF10936">
    <property type="entry name" value="DUF2617"/>
    <property type="match status" value="1"/>
</dbReference>
<accession>A0ABU2KSS5</accession>
<evidence type="ECO:0000313" key="2">
    <source>
        <dbReference type="Proteomes" id="UP001183226"/>
    </source>
</evidence>
<evidence type="ECO:0000313" key="1">
    <source>
        <dbReference type="EMBL" id="MDT0302346.1"/>
    </source>
</evidence>
<gene>
    <name evidence="1" type="ORF">RM446_09510</name>
</gene>
<comment type="caution">
    <text evidence="1">The sequence shown here is derived from an EMBL/GenBank/DDBJ whole genome shotgun (WGS) entry which is preliminary data.</text>
</comment>
<protein>
    <submittedName>
        <fullName evidence="1">DUF2617 family protein</fullName>
    </submittedName>
</protein>
<sequence>MPVALSAPFADTRAADLTWTLDAPELPALLARTRVLAGYRVELRVLGASHQVVLADGGERLLTETVACLPDLRGDLPRRARHAPAGLDSYEFTSRVSTLGPLAFAERVERVRAAVDGDPRGVVAAFPGAPQAITALLPEAAPRAGVRWRTWHAYPQTQELVVTATACERPTCAAGTADTPIPERTRERRAR</sequence>
<keyword evidence="2" id="KW-1185">Reference proteome</keyword>